<keyword evidence="4 5" id="KW-0406">Ion transport</keyword>
<gene>
    <name evidence="7" type="ORF">C9374_006362</name>
</gene>
<proteinExistence type="inferred from homology"/>
<dbReference type="InterPro" id="IPR036132">
    <property type="entry name" value="Vac_ATP_synth_c_sf"/>
</dbReference>
<comment type="function">
    <text evidence="5">Subunit of the V1 complex of vacuolar(H+)-ATPase (V-ATPase), a multisubunit enzyme composed of a peripheral complex (V1) that hydrolyzes ATP and a membrane integral complex (V0) that translocates protons. V-ATPase is responsible for acidifying and maintaining the pH of intracellular compartments and in some cell types, is targeted to the plasma membrane, where it is responsible for acidifying the extracellular environment. Subunit C is necessary for the assembly of the catalytic sector of the enzyme and is likely to have a specific function in its catalytic activity.</text>
</comment>
<dbReference type="RefSeq" id="XP_044547053.1">
    <property type="nucleotide sequence ID" value="XM_044696214.1"/>
</dbReference>
<feature type="coiled-coil region" evidence="6">
    <location>
        <begin position="136"/>
        <end position="163"/>
    </location>
</feature>
<evidence type="ECO:0000313" key="8">
    <source>
        <dbReference type="Proteomes" id="UP000816034"/>
    </source>
</evidence>
<dbReference type="CDD" id="cd14785">
    <property type="entry name" value="V-ATPase_C"/>
    <property type="match status" value="1"/>
</dbReference>
<dbReference type="GeneID" id="68098816"/>
<reference evidence="7 8" key="1">
    <citation type="journal article" date="2018" name="BMC Genomics">
        <title>The genome of Naegleria lovaniensis, the basis for a comparative approach to unravel pathogenicity factors of the human pathogenic amoeba N. fowleri.</title>
        <authorList>
            <person name="Liechti N."/>
            <person name="Schurch N."/>
            <person name="Bruggmann R."/>
            <person name="Wittwer M."/>
        </authorList>
    </citation>
    <scope>NUCLEOTIDE SEQUENCE [LARGE SCALE GENOMIC DNA]</scope>
    <source>
        <strain evidence="7 8">ATCC 30569</strain>
    </source>
</reference>
<keyword evidence="3 5" id="KW-0375">Hydrogen ion transport</keyword>
<evidence type="ECO:0000256" key="4">
    <source>
        <dbReference type="ARBA" id="ARBA00023065"/>
    </source>
</evidence>
<accession>A0AA88GNN8</accession>
<comment type="similarity">
    <text evidence="1 5">Belongs to the V-ATPase C subunit family.</text>
</comment>
<protein>
    <recommendedName>
        <fullName evidence="5">V-type proton ATPase subunit C</fullName>
    </recommendedName>
</protein>
<evidence type="ECO:0000256" key="2">
    <source>
        <dbReference type="ARBA" id="ARBA00022448"/>
    </source>
</evidence>
<comment type="caution">
    <text evidence="7">The sequence shown here is derived from an EMBL/GenBank/DDBJ whole genome shotgun (WGS) entry which is preliminary data.</text>
</comment>
<keyword evidence="2 5" id="KW-0813">Transport</keyword>
<dbReference type="PANTHER" id="PTHR10137">
    <property type="entry name" value="V-TYPE PROTON ATPASE SUBUNIT C"/>
    <property type="match status" value="1"/>
</dbReference>
<evidence type="ECO:0000256" key="3">
    <source>
        <dbReference type="ARBA" id="ARBA00022781"/>
    </source>
</evidence>
<dbReference type="AlphaFoldDB" id="A0AA88GNN8"/>
<sequence length="360" mass="41762">MVYWLVSVPYEGTSESDSSKTFKFIKDSLQHQQRVCECIEFKVPKLKVGTVDQLLQLSDDFNKYDSNCEQITMKALKTLADVSELTESSDFVPEVILKEDTSVPVQTYLDFFQWDDSQFLINKPIREIADSIHKKASKLDEELRFKISEYTNLKQNVQQLERKTSGNLSVRTLDGIIKKEHVLETEYLTTVFVVVSKASIKEWEHDYENLTDMVVPDSSELIYEDNDSALFNVVVLKKIADDFKSACLKRKFVVREFSYDEDKANLSHMEKEEMDEKLKNTKKELLIVTLLKIKKNEKKVHKFFKDHYGHLEEQMYGTQENAVDLASMGSAAMMLNNYGMEWAPYVLITINTSNPFLKLE</sequence>
<dbReference type="Gene3D" id="3.30.70.100">
    <property type="match status" value="1"/>
</dbReference>
<dbReference type="GO" id="GO:0000221">
    <property type="term" value="C:vacuolar proton-transporting V-type ATPase, V1 domain"/>
    <property type="evidence" value="ECO:0007669"/>
    <property type="project" value="TreeGrafter"/>
</dbReference>
<dbReference type="EMBL" id="PYSW02000027">
    <property type="protein sequence ID" value="KAG2381373.1"/>
    <property type="molecule type" value="Genomic_DNA"/>
</dbReference>
<evidence type="ECO:0000256" key="1">
    <source>
        <dbReference type="ARBA" id="ARBA00006138"/>
    </source>
</evidence>
<dbReference type="Gene3D" id="1.20.1460.10">
    <property type="entry name" value="subunit c (vma5p) of the yeast v-atpase, domain 2"/>
    <property type="match status" value="1"/>
</dbReference>
<dbReference type="PANTHER" id="PTHR10137:SF0">
    <property type="entry name" value="V-TYPE PROTON ATPASE SUBUNIT C"/>
    <property type="match status" value="1"/>
</dbReference>
<keyword evidence="8" id="KW-1185">Reference proteome</keyword>
<dbReference type="GO" id="GO:0046961">
    <property type="term" value="F:proton-transporting ATPase activity, rotational mechanism"/>
    <property type="evidence" value="ECO:0007669"/>
    <property type="project" value="InterPro"/>
</dbReference>
<evidence type="ECO:0000313" key="7">
    <source>
        <dbReference type="EMBL" id="KAG2381373.1"/>
    </source>
</evidence>
<evidence type="ECO:0000256" key="6">
    <source>
        <dbReference type="SAM" id="Coils"/>
    </source>
</evidence>
<dbReference type="Pfam" id="PF03223">
    <property type="entry name" value="V-ATPase_C"/>
    <property type="match status" value="1"/>
</dbReference>
<name>A0AA88GNN8_NAELO</name>
<evidence type="ECO:0000256" key="5">
    <source>
        <dbReference type="RuleBase" id="RU364010"/>
    </source>
</evidence>
<keyword evidence="6" id="KW-0175">Coiled coil</keyword>
<dbReference type="Proteomes" id="UP000816034">
    <property type="component" value="Unassembled WGS sequence"/>
</dbReference>
<comment type="subunit">
    <text evidence="5">V-ATPase is a heteromultimeric enzyme composed of a peripheral catalytic V1 complex (components A to H) attached to an integral membrane V0 proton pore complex.</text>
</comment>
<dbReference type="Gene3D" id="3.30.70.1180">
    <property type="entry name" value="Vacuolar atp synthase subunit c, domain 1"/>
    <property type="match status" value="1"/>
</dbReference>
<organism evidence="7 8">
    <name type="scientific">Naegleria lovaniensis</name>
    <name type="common">Amoeba</name>
    <dbReference type="NCBI Taxonomy" id="51637"/>
    <lineage>
        <taxon>Eukaryota</taxon>
        <taxon>Discoba</taxon>
        <taxon>Heterolobosea</taxon>
        <taxon>Tetramitia</taxon>
        <taxon>Eutetramitia</taxon>
        <taxon>Vahlkampfiidae</taxon>
        <taxon>Naegleria</taxon>
    </lineage>
</organism>
<dbReference type="SUPFAM" id="SSF118203">
    <property type="entry name" value="Vacuolar ATP synthase subunit C"/>
    <property type="match status" value="1"/>
</dbReference>
<dbReference type="InterPro" id="IPR004907">
    <property type="entry name" value="ATPase_V1-cplx_csu"/>
</dbReference>
<dbReference type="FunFam" id="3.30.70.100:FF:000002">
    <property type="entry name" value="V-type proton ATPase subunit C"/>
    <property type="match status" value="1"/>
</dbReference>